<evidence type="ECO:0000256" key="7">
    <source>
        <dbReference type="ARBA" id="ARBA00022827"/>
    </source>
</evidence>
<evidence type="ECO:0000256" key="8">
    <source>
        <dbReference type="ARBA" id="ARBA00022842"/>
    </source>
</evidence>
<dbReference type="PANTHER" id="PTHR30040:SF2">
    <property type="entry name" value="FAD:PROTEIN FMN TRANSFERASE"/>
    <property type="match status" value="1"/>
</dbReference>
<evidence type="ECO:0000256" key="1">
    <source>
        <dbReference type="ARBA" id="ARBA00001946"/>
    </source>
</evidence>
<evidence type="ECO:0000313" key="11">
    <source>
        <dbReference type="EMBL" id="HGY93327.1"/>
    </source>
</evidence>
<dbReference type="PANTHER" id="PTHR30040">
    <property type="entry name" value="THIAMINE BIOSYNTHESIS LIPOPROTEIN APBE"/>
    <property type="match status" value="1"/>
</dbReference>
<accession>A0A7V4XQQ6</accession>
<proteinExistence type="predicted"/>
<protein>
    <recommendedName>
        <fullName evidence="3">FAD:protein FMN transferase</fullName>
        <ecNumber evidence="2">2.7.1.180</ecNumber>
    </recommendedName>
    <alternativeName>
        <fullName evidence="9">Flavin transferase</fullName>
    </alternativeName>
</protein>
<reference evidence="11" key="1">
    <citation type="journal article" date="2020" name="mSystems">
        <title>Genome- and Community-Level Interaction Insights into Carbon Utilization and Element Cycling Functions of Hydrothermarchaeota in Hydrothermal Sediment.</title>
        <authorList>
            <person name="Zhou Z."/>
            <person name="Liu Y."/>
            <person name="Xu W."/>
            <person name="Pan J."/>
            <person name="Luo Z.H."/>
            <person name="Li M."/>
        </authorList>
    </citation>
    <scope>NUCLEOTIDE SEQUENCE [LARGE SCALE GENOMIC DNA]</scope>
    <source>
        <strain evidence="11">SpSt-855</strain>
    </source>
</reference>
<name>A0A7V4XQQ6_9BACT</name>
<dbReference type="InterPro" id="IPR024932">
    <property type="entry name" value="ApbE"/>
</dbReference>
<dbReference type="EC" id="2.7.1.180" evidence="2"/>
<comment type="caution">
    <text evidence="11">The sequence shown here is derived from an EMBL/GenBank/DDBJ whole genome shotgun (WGS) entry which is preliminary data.</text>
</comment>
<gene>
    <name evidence="11" type="ORF">ENW50_01350</name>
</gene>
<dbReference type="Pfam" id="PF02424">
    <property type="entry name" value="ApbE"/>
    <property type="match status" value="1"/>
</dbReference>
<organism evidence="11">
    <name type="scientific">Acidobacterium capsulatum</name>
    <dbReference type="NCBI Taxonomy" id="33075"/>
    <lineage>
        <taxon>Bacteria</taxon>
        <taxon>Pseudomonadati</taxon>
        <taxon>Acidobacteriota</taxon>
        <taxon>Terriglobia</taxon>
        <taxon>Terriglobales</taxon>
        <taxon>Acidobacteriaceae</taxon>
        <taxon>Acidobacterium</taxon>
    </lineage>
</organism>
<dbReference type="GO" id="GO:0016740">
    <property type="term" value="F:transferase activity"/>
    <property type="evidence" value="ECO:0007669"/>
    <property type="project" value="UniProtKB-KW"/>
</dbReference>
<evidence type="ECO:0000256" key="3">
    <source>
        <dbReference type="ARBA" id="ARBA00016337"/>
    </source>
</evidence>
<evidence type="ECO:0000256" key="6">
    <source>
        <dbReference type="ARBA" id="ARBA00022723"/>
    </source>
</evidence>
<sequence>MKSCSSLPVIERAQPWLGTLVSIRVEGVPAEEAHRAMDAAFAEIAAVHRRMSFHSPKSDVSRLNREAMRGPVAVHSSTYSVLQCAQECARRSQGCFDISVAAELVRRGVLPPPQQAAHPGGGSWRDIELLPDGSVFFHRPLWIDVGGIAKGFAVDCASERLAALGIARSVVNAGGDIRVRGTDAELVRLSAPSSGQMAPVLELSEGSIAGSCAAPRSEAREELAHSVHLHGARRQTASAGRFVCVIAERCMTADALTKVVMAQGADSAALLLEYEASAWIKDSGCHWQHLGMEIA</sequence>
<dbReference type="InterPro" id="IPR003374">
    <property type="entry name" value="ApbE-like_sf"/>
</dbReference>
<evidence type="ECO:0000256" key="10">
    <source>
        <dbReference type="ARBA" id="ARBA00048540"/>
    </source>
</evidence>
<keyword evidence="7" id="KW-0274">FAD</keyword>
<comment type="catalytic activity">
    <reaction evidence="10">
        <text>L-threonyl-[protein] + FAD = FMN-L-threonyl-[protein] + AMP + H(+)</text>
        <dbReference type="Rhea" id="RHEA:36847"/>
        <dbReference type="Rhea" id="RHEA-COMP:11060"/>
        <dbReference type="Rhea" id="RHEA-COMP:11061"/>
        <dbReference type="ChEBI" id="CHEBI:15378"/>
        <dbReference type="ChEBI" id="CHEBI:30013"/>
        <dbReference type="ChEBI" id="CHEBI:57692"/>
        <dbReference type="ChEBI" id="CHEBI:74257"/>
        <dbReference type="ChEBI" id="CHEBI:456215"/>
        <dbReference type="EC" id="2.7.1.180"/>
    </reaction>
</comment>
<keyword evidence="6" id="KW-0479">Metal-binding</keyword>
<keyword evidence="4" id="KW-0285">Flavoprotein</keyword>
<evidence type="ECO:0000256" key="2">
    <source>
        <dbReference type="ARBA" id="ARBA00011955"/>
    </source>
</evidence>
<evidence type="ECO:0000256" key="9">
    <source>
        <dbReference type="ARBA" id="ARBA00031306"/>
    </source>
</evidence>
<dbReference type="Gene3D" id="3.10.520.10">
    <property type="entry name" value="ApbE-like domains"/>
    <property type="match status" value="1"/>
</dbReference>
<keyword evidence="8" id="KW-0460">Magnesium</keyword>
<dbReference type="SUPFAM" id="SSF143631">
    <property type="entry name" value="ApbE-like"/>
    <property type="match status" value="1"/>
</dbReference>
<evidence type="ECO:0000256" key="4">
    <source>
        <dbReference type="ARBA" id="ARBA00022630"/>
    </source>
</evidence>
<keyword evidence="5 11" id="KW-0808">Transferase</keyword>
<dbReference type="AlphaFoldDB" id="A0A7V4XQQ6"/>
<comment type="cofactor">
    <cofactor evidence="1">
        <name>Mg(2+)</name>
        <dbReference type="ChEBI" id="CHEBI:18420"/>
    </cofactor>
</comment>
<dbReference type="GO" id="GO:0046872">
    <property type="term" value="F:metal ion binding"/>
    <property type="evidence" value="ECO:0007669"/>
    <property type="project" value="UniProtKB-KW"/>
</dbReference>
<evidence type="ECO:0000256" key="5">
    <source>
        <dbReference type="ARBA" id="ARBA00022679"/>
    </source>
</evidence>
<dbReference type="EMBL" id="DTKL01000010">
    <property type="protein sequence ID" value="HGY93327.1"/>
    <property type="molecule type" value="Genomic_DNA"/>
</dbReference>